<dbReference type="AlphaFoldDB" id="A0A0C2BU56"/>
<evidence type="ECO:0000259" key="1">
    <source>
        <dbReference type="Pfam" id="PF13649"/>
    </source>
</evidence>
<feature type="domain" description="Methyltransferase" evidence="1">
    <location>
        <begin position="20"/>
        <end position="108"/>
    </location>
</feature>
<sequence length="186" mass="19663">MGQPSAWVVRFAPLIPAGEVLDLACGAGRHARLLASLGHPVMAVDRDAEALAQAAGPGIATVRADLEDEEAPQSVWPFGADRFAGIVVTNYLHRPLFPHILDSLAPGGVLIYETFAMGNERFGKPSSPRFLLKTGELLDLVCTGGVKPHVLAFEDGYIDEPKPAMVQRICVVKGASAAAGPSLRLT</sequence>
<keyword evidence="3" id="KW-1185">Reference proteome</keyword>
<dbReference type="SUPFAM" id="SSF53335">
    <property type="entry name" value="S-adenosyl-L-methionine-dependent methyltransferases"/>
    <property type="match status" value="1"/>
</dbReference>
<dbReference type="Gene3D" id="3.40.50.150">
    <property type="entry name" value="Vaccinia Virus protein VP39"/>
    <property type="match status" value="1"/>
</dbReference>
<organism evidence="2 3">
    <name type="scientific">Noviherbaspirillum autotrophicum</name>
    <dbReference type="NCBI Taxonomy" id="709839"/>
    <lineage>
        <taxon>Bacteria</taxon>
        <taxon>Pseudomonadati</taxon>
        <taxon>Pseudomonadota</taxon>
        <taxon>Betaproteobacteria</taxon>
        <taxon>Burkholderiales</taxon>
        <taxon>Oxalobacteraceae</taxon>
        <taxon>Noviherbaspirillum</taxon>
    </lineage>
</organism>
<accession>A0A0C2BU56</accession>
<dbReference type="Pfam" id="PF13649">
    <property type="entry name" value="Methyltransf_25"/>
    <property type="match status" value="1"/>
</dbReference>
<dbReference type="EMBL" id="JWJG01000028">
    <property type="protein sequence ID" value="KIF83574.1"/>
    <property type="molecule type" value="Genomic_DNA"/>
</dbReference>
<dbReference type="InterPro" id="IPR029063">
    <property type="entry name" value="SAM-dependent_MTases_sf"/>
</dbReference>
<dbReference type="GO" id="GO:0032259">
    <property type="term" value="P:methylation"/>
    <property type="evidence" value="ECO:0007669"/>
    <property type="project" value="UniProtKB-KW"/>
</dbReference>
<reference evidence="2 3" key="1">
    <citation type="submission" date="2014-12" db="EMBL/GenBank/DDBJ databases">
        <title>Denitrispirillum autotrophicum gen. nov., sp. nov., Denitrifying, Facultatively Autotrophic Bacteria Isolated from Rice Paddy Soil.</title>
        <authorList>
            <person name="Ishii S."/>
            <person name="Ashida N."/>
            <person name="Ohno H."/>
            <person name="Otsuka S."/>
            <person name="Yokota A."/>
            <person name="Senoo K."/>
        </authorList>
    </citation>
    <scope>NUCLEOTIDE SEQUENCE [LARGE SCALE GENOMIC DNA]</scope>
    <source>
        <strain evidence="2 3">TSA66</strain>
    </source>
</reference>
<gene>
    <name evidence="2" type="ORF">TSA66_08450</name>
</gene>
<dbReference type="OrthoDB" id="9804312at2"/>
<dbReference type="InterPro" id="IPR041698">
    <property type="entry name" value="Methyltransf_25"/>
</dbReference>
<evidence type="ECO:0000313" key="2">
    <source>
        <dbReference type="EMBL" id="KIF83574.1"/>
    </source>
</evidence>
<comment type="caution">
    <text evidence="2">The sequence shown here is derived from an EMBL/GenBank/DDBJ whole genome shotgun (WGS) entry which is preliminary data.</text>
</comment>
<proteinExistence type="predicted"/>
<evidence type="ECO:0000313" key="3">
    <source>
        <dbReference type="Proteomes" id="UP000031572"/>
    </source>
</evidence>
<name>A0A0C2BU56_9BURK</name>
<dbReference type="CDD" id="cd02440">
    <property type="entry name" value="AdoMet_MTases"/>
    <property type="match status" value="1"/>
</dbReference>
<keyword evidence="2" id="KW-0808">Transferase</keyword>
<dbReference type="Proteomes" id="UP000031572">
    <property type="component" value="Unassembled WGS sequence"/>
</dbReference>
<dbReference type="GO" id="GO:0008168">
    <property type="term" value="F:methyltransferase activity"/>
    <property type="evidence" value="ECO:0007669"/>
    <property type="project" value="UniProtKB-KW"/>
</dbReference>
<protein>
    <submittedName>
        <fullName evidence="2">SAM-dependent methyltransferase</fullName>
    </submittedName>
</protein>
<dbReference type="STRING" id="709839.TSA66_08450"/>
<keyword evidence="2" id="KW-0489">Methyltransferase</keyword>